<dbReference type="InterPro" id="IPR023867">
    <property type="entry name" value="Sulphatase_maturase_rSAM"/>
</dbReference>
<keyword evidence="2" id="KW-0479">Metal-binding</keyword>
<evidence type="ECO:0000313" key="7">
    <source>
        <dbReference type="EMBL" id="GAH57071.1"/>
    </source>
</evidence>
<dbReference type="AlphaFoldDB" id="X1GGP4"/>
<dbReference type="SUPFAM" id="SSF102114">
    <property type="entry name" value="Radical SAM enzymes"/>
    <property type="match status" value="1"/>
</dbReference>
<dbReference type="Gene3D" id="3.20.20.70">
    <property type="entry name" value="Aldolase class I"/>
    <property type="match status" value="1"/>
</dbReference>
<evidence type="ECO:0000256" key="1">
    <source>
        <dbReference type="ARBA" id="ARBA00022691"/>
    </source>
</evidence>
<reference evidence="7" key="1">
    <citation type="journal article" date="2014" name="Front. Microbiol.">
        <title>High frequency of phylogenetically diverse reductive dehalogenase-homologous genes in deep subseafloor sedimentary metagenomes.</title>
        <authorList>
            <person name="Kawai M."/>
            <person name="Futagami T."/>
            <person name="Toyoda A."/>
            <person name="Takaki Y."/>
            <person name="Nishi S."/>
            <person name="Hori S."/>
            <person name="Arai W."/>
            <person name="Tsubouchi T."/>
            <person name="Morono Y."/>
            <person name="Uchiyama I."/>
            <person name="Ito T."/>
            <person name="Fujiyama A."/>
            <person name="Inagaki F."/>
            <person name="Takami H."/>
        </authorList>
    </citation>
    <scope>NUCLEOTIDE SEQUENCE</scope>
    <source>
        <strain evidence="7">Expedition CK06-06</strain>
    </source>
</reference>
<dbReference type="GO" id="GO:0051536">
    <property type="term" value="F:iron-sulfur cluster binding"/>
    <property type="evidence" value="ECO:0007669"/>
    <property type="project" value="UniProtKB-KW"/>
</dbReference>
<evidence type="ECO:0000256" key="4">
    <source>
        <dbReference type="ARBA" id="ARBA00023014"/>
    </source>
</evidence>
<dbReference type="PANTHER" id="PTHR43273">
    <property type="entry name" value="ANAEROBIC SULFATASE-MATURATING ENZYME HOMOLOG ASLB-RELATED"/>
    <property type="match status" value="1"/>
</dbReference>
<proteinExistence type="inferred from homology"/>
<feature type="non-terminal residue" evidence="7">
    <location>
        <position position="1"/>
    </location>
</feature>
<protein>
    <recommendedName>
        <fullName evidence="6">Radical SAM core domain-containing protein</fullName>
    </recommendedName>
</protein>
<evidence type="ECO:0000259" key="6">
    <source>
        <dbReference type="PROSITE" id="PS51918"/>
    </source>
</evidence>
<dbReference type="GO" id="GO:0016491">
    <property type="term" value="F:oxidoreductase activity"/>
    <property type="evidence" value="ECO:0007669"/>
    <property type="project" value="InterPro"/>
</dbReference>
<evidence type="ECO:0000256" key="2">
    <source>
        <dbReference type="ARBA" id="ARBA00022723"/>
    </source>
</evidence>
<dbReference type="Pfam" id="PF04055">
    <property type="entry name" value="Radical_SAM"/>
    <property type="match status" value="1"/>
</dbReference>
<sequence>PSEYKYSKMTKEIAESGIEIFSNLINKNNIIRPKIIFYGGEPLLNFPVIESTVTQIEEKINSQKLPKLTEKILNTNGTLINNDIAEFLHKNRVVVSLSLDGPEKIHNLTRKYISGKGTFKDVLKGYQILKKHNVEVGISCTVGEHNIDELETILEWIESNFSISSIGFNLLIQSNINDFNKLYQYADKAAEKLIRCFQLCREKGIYEERIMRKVRAFVEGYILYSDCGGCGQQIVIDPEGNIGVCHAFCGTKEFFVSETKDINFHNHQYWKEWRYRS</sequence>
<feature type="domain" description="Radical SAM core" evidence="6">
    <location>
        <begin position="1"/>
        <end position="206"/>
    </location>
</feature>
<comment type="caution">
    <text evidence="7">The sequence shown here is derived from an EMBL/GenBank/DDBJ whole genome shotgun (WGS) entry which is preliminary data.</text>
</comment>
<comment type="similarity">
    <text evidence="5">Belongs to the radical SAM superfamily. Anaerobic sulfatase-maturating enzyme family.</text>
</comment>
<keyword evidence="3" id="KW-0408">Iron</keyword>
<dbReference type="GO" id="GO:0046872">
    <property type="term" value="F:metal ion binding"/>
    <property type="evidence" value="ECO:0007669"/>
    <property type="project" value="UniProtKB-KW"/>
</dbReference>
<gene>
    <name evidence="7" type="ORF">S03H2_38549</name>
</gene>
<dbReference type="PROSITE" id="PS51918">
    <property type="entry name" value="RADICAL_SAM"/>
    <property type="match status" value="1"/>
</dbReference>
<feature type="non-terminal residue" evidence="7">
    <location>
        <position position="277"/>
    </location>
</feature>
<evidence type="ECO:0000256" key="3">
    <source>
        <dbReference type="ARBA" id="ARBA00023004"/>
    </source>
</evidence>
<accession>X1GGP4</accession>
<dbReference type="InterPro" id="IPR058240">
    <property type="entry name" value="rSAM_sf"/>
</dbReference>
<dbReference type="PANTHER" id="PTHR43273:SF3">
    <property type="entry name" value="ANAEROBIC SULFATASE-MATURATING ENZYME HOMOLOG ASLB-RELATED"/>
    <property type="match status" value="1"/>
</dbReference>
<evidence type="ECO:0000256" key="5">
    <source>
        <dbReference type="ARBA" id="ARBA00023601"/>
    </source>
</evidence>
<name>X1GGP4_9ZZZZ</name>
<keyword evidence="4" id="KW-0411">Iron-sulfur</keyword>
<dbReference type="InterPro" id="IPR007197">
    <property type="entry name" value="rSAM"/>
</dbReference>
<organism evidence="7">
    <name type="scientific">marine sediment metagenome</name>
    <dbReference type="NCBI Taxonomy" id="412755"/>
    <lineage>
        <taxon>unclassified sequences</taxon>
        <taxon>metagenomes</taxon>
        <taxon>ecological metagenomes</taxon>
    </lineage>
</organism>
<dbReference type="EMBL" id="BARU01023776">
    <property type="protein sequence ID" value="GAH57071.1"/>
    <property type="molecule type" value="Genomic_DNA"/>
</dbReference>
<dbReference type="InterPro" id="IPR013785">
    <property type="entry name" value="Aldolase_TIM"/>
</dbReference>
<keyword evidence="1" id="KW-0949">S-adenosyl-L-methionine</keyword>
<dbReference type="CDD" id="cd01335">
    <property type="entry name" value="Radical_SAM"/>
    <property type="match status" value="1"/>
</dbReference>